<organism evidence="2 3">
    <name type="scientific">Burkholderia ubonensis</name>
    <dbReference type="NCBI Taxonomy" id="101571"/>
    <lineage>
        <taxon>Bacteria</taxon>
        <taxon>Pseudomonadati</taxon>
        <taxon>Pseudomonadota</taxon>
        <taxon>Betaproteobacteria</taxon>
        <taxon>Burkholderiales</taxon>
        <taxon>Burkholderiaceae</taxon>
        <taxon>Burkholderia</taxon>
        <taxon>Burkholderia cepacia complex</taxon>
    </lineage>
</organism>
<dbReference type="PROSITE" id="PS51664">
    <property type="entry name" value="YCAO"/>
    <property type="match status" value="1"/>
</dbReference>
<dbReference type="Gene3D" id="3.30.1330.230">
    <property type="match status" value="1"/>
</dbReference>
<evidence type="ECO:0000313" key="2">
    <source>
        <dbReference type="EMBL" id="RQP72261.1"/>
    </source>
</evidence>
<proteinExistence type="predicted"/>
<dbReference type="RefSeq" id="WP_095401669.1">
    <property type="nucleotide sequence ID" value="NZ_NQMX01000003.1"/>
</dbReference>
<comment type="caution">
    <text evidence="2">The sequence shown here is derived from an EMBL/GenBank/DDBJ whole genome shotgun (WGS) entry which is preliminary data.</text>
</comment>
<evidence type="ECO:0000259" key="1">
    <source>
        <dbReference type="PROSITE" id="PS51664"/>
    </source>
</evidence>
<accession>A0AB74D255</accession>
<gene>
    <name evidence="2" type="ORF">DF015_27000</name>
</gene>
<reference evidence="2 3" key="1">
    <citation type="submission" date="2018-08" db="EMBL/GenBank/DDBJ databases">
        <title>Comparative analysis of Burkholderia isolates from Puerto Rico.</title>
        <authorList>
            <person name="Hall C."/>
            <person name="Sahl J."/>
            <person name="Wagner D."/>
        </authorList>
    </citation>
    <scope>NUCLEOTIDE SEQUENCE [LARGE SCALE GENOMIC DNA]</scope>
    <source>
        <strain evidence="2 3">Bp8964</strain>
    </source>
</reference>
<dbReference type="Proteomes" id="UP000273734">
    <property type="component" value="Unassembled WGS sequence"/>
</dbReference>
<dbReference type="EMBL" id="QTNY01000022">
    <property type="protein sequence ID" value="RQP72261.1"/>
    <property type="molecule type" value="Genomic_DNA"/>
</dbReference>
<sequence>MPYEVERHSSPFGRTFPPIVTCQCQHAPGCGWGTGASTRSREMAAYAEAVERDTIFALKEDFVGKYLDNEDFVSPVHFGYPEAGDKEVEWVRFQSEAGRPVYLHRPTRHSNRPRVYHHTSNGVAVHVTRQQAFQSAYLEVLERHWIVEFWERRAMPVRVTAPDSRLVIQVAKAGWIASFFMICQQPFVAICVLQANEALPPPRSGGVCFGAKAHADPKSACVGAFSEALQLAEGVSSPIGFAALSESTLSFFNGAGRDHLLERLLLARPHLATLDVTPPIEPARIYRRELEFEEFYYCEVQIAGLNSYPPSRMEGGYRLPL</sequence>
<dbReference type="InterPro" id="IPR003776">
    <property type="entry name" value="YcaO-like_dom"/>
</dbReference>
<dbReference type="Pfam" id="PF02624">
    <property type="entry name" value="YcaO"/>
    <property type="match status" value="1"/>
</dbReference>
<dbReference type="AlphaFoldDB" id="A0AB74D255"/>
<protein>
    <recommendedName>
        <fullName evidence="1">YcaO domain-containing protein</fullName>
    </recommendedName>
</protein>
<evidence type="ECO:0000313" key="3">
    <source>
        <dbReference type="Proteomes" id="UP000273734"/>
    </source>
</evidence>
<feature type="domain" description="YcaO" evidence="1">
    <location>
        <begin position="33"/>
        <end position="321"/>
    </location>
</feature>
<name>A0AB74D255_9BURK</name>